<comment type="caution">
    <text evidence="1">The sequence shown here is derived from an EMBL/GenBank/DDBJ whole genome shotgun (WGS) entry which is preliminary data.</text>
</comment>
<reference evidence="1 2" key="1">
    <citation type="journal article" date="2021" name="Commun. Biol.">
        <title>The genome of Shorea leprosula (Dipterocarpaceae) highlights the ecological relevance of drought in aseasonal tropical rainforests.</title>
        <authorList>
            <person name="Ng K.K.S."/>
            <person name="Kobayashi M.J."/>
            <person name="Fawcett J.A."/>
            <person name="Hatakeyama M."/>
            <person name="Paape T."/>
            <person name="Ng C.H."/>
            <person name="Ang C.C."/>
            <person name="Tnah L.H."/>
            <person name="Lee C.T."/>
            <person name="Nishiyama T."/>
            <person name="Sese J."/>
            <person name="O'Brien M.J."/>
            <person name="Copetti D."/>
            <person name="Mohd Noor M.I."/>
            <person name="Ong R.C."/>
            <person name="Putra M."/>
            <person name="Sireger I.Z."/>
            <person name="Indrioko S."/>
            <person name="Kosugi Y."/>
            <person name="Izuno A."/>
            <person name="Isagi Y."/>
            <person name="Lee S.L."/>
            <person name="Shimizu K.K."/>
        </authorList>
    </citation>
    <scope>NUCLEOTIDE SEQUENCE [LARGE SCALE GENOMIC DNA]</scope>
    <source>
        <strain evidence="1">214</strain>
    </source>
</reference>
<sequence>MLHYLKVINCLNVIAKCCFTFKQDIQIQGDDLDEADLLQQPSQSSGPQI</sequence>
<dbReference type="EMBL" id="BPVZ01000001">
    <property type="protein sequence ID" value="GKU85457.1"/>
    <property type="molecule type" value="Genomic_DNA"/>
</dbReference>
<protein>
    <submittedName>
        <fullName evidence="1">Uncharacterized protein</fullName>
    </submittedName>
</protein>
<dbReference type="AlphaFoldDB" id="A0AAV5HI84"/>
<organism evidence="1 2">
    <name type="scientific">Rubroshorea leprosula</name>
    <dbReference type="NCBI Taxonomy" id="152421"/>
    <lineage>
        <taxon>Eukaryota</taxon>
        <taxon>Viridiplantae</taxon>
        <taxon>Streptophyta</taxon>
        <taxon>Embryophyta</taxon>
        <taxon>Tracheophyta</taxon>
        <taxon>Spermatophyta</taxon>
        <taxon>Magnoliopsida</taxon>
        <taxon>eudicotyledons</taxon>
        <taxon>Gunneridae</taxon>
        <taxon>Pentapetalae</taxon>
        <taxon>rosids</taxon>
        <taxon>malvids</taxon>
        <taxon>Malvales</taxon>
        <taxon>Dipterocarpaceae</taxon>
        <taxon>Rubroshorea</taxon>
    </lineage>
</organism>
<proteinExistence type="predicted"/>
<name>A0AAV5HI84_9ROSI</name>
<evidence type="ECO:0000313" key="1">
    <source>
        <dbReference type="EMBL" id="GKU85457.1"/>
    </source>
</evidence>
<gene>
    <name evidence="1" type="ORF">SLEP1_g135</name>
</gene>
<accession>A0AAV5HI84</accession>
<evidence type="ECO:0000313" key="2">
    <source>
        <dbReference type="Proteomes" id="UP001054252"/>
    </source>
</evidence>
<dbReference type="Proteomes" id="UP001054252">
    <property type="component" value="Unassembled WGS sequence"/>
</dbReference>
<keyword evidence="2" id="KW-1185">Reference proteome</keyword>